<evidence type="ECO:0000256" key="6">
    <source>
        <dbReference type="ARBA" id="ARBA00023004"/>
    </source>
</evidence>
<evidence type="ECO:0000313" key="9">
    <source>
        <dbReference type="Proteomes" id="UP001519310"/>
    </source>
</evidence>
<dbReference type="Pfam" id="PF00067">
    <property type="entry name" value="p450"/>
    <property type="match status" value="1"/>
</dbReference>
<gene>
    <name evidence="8" type="ORF">J2Z77_007073</name>
</gene>
<proteinExistence type="inferred from homology"/>
<evidence type="ECO:0000256" key="5">
    <source>
        <dbReference type="ARBA" id="ARBA00023002"/>
    </source>
</evidence>
<keyword evidence="5 8" id="KW-0560">Oxidoreductase</keyword>
<keyword evidence="4" id="KW-0479">Metal-binding</keyword>
<comment type="cofactor">
    <cofactor evidence="1">
        <name>heme</name>
        <dbReference type="ChEBI" id="CHEBI:30413"/>
    </cofactor>
</comment>
<name>A0ABS4LGF9_STRAV</name>
<comment type="similarity">
    <text evidence="2">Belongs to the cytochrome P450 family.</text>
</comment>
<evidence type="ECO:0000313" key="8">
    <source>
        <dbReference type="EMBL" id="MBP2041216.1"/>
    </source>
</evidence>
<evidence type="ECO:0000256" key="3">
    <source>
        <dbReference type="ARBA" id="ARBA00022617"/>
    </source>
</evidence>
<dbReference type="RefSeq" id="WP_189969064.1">
    <property type="nucleotide sequence ID" value="NZ_BMVL01000005.1"/>
</dbReference>
<evidence type="ECO:0000256" key="1">
    <source>
        <dbReference type="ARBA" id="ARBA00001971"/>
    </source>
</evidence>
<reference evidence="8 9" key="1">
    <citation type="submission" date="2021-03" db="EMBL/GenBank/DDBJ databases">
        <title>Genomic Encyclopedia of Type Strains, Phase IV (KMG-IV): sequencing the most valuable type-strain genomes for metagenomic binning, comparative biology and taxonomic classification.</title>
        <authorList>
            <person name="Goeker M."/>
        </authorList>
    </citation>
    <scope>NUCLEOTIDE SEQUENCE [LARGE SCALE GENOMIC DNA]</scope>
    <source>
        <strain evidence="8 9">DSM 40526</strain>
    </source>
</reference>
<dbReference type="EMBL" id="JAGGLQ010000022">
    <property type="protein sequence ID" value="MBP2041216.1"/>
    <property type="molecule type" value="Genomic_DNA"/>
</dbReference>
<keyword evidence="8" id="KW-0575">Peroxidase</keyword>
<sequence>MTRLTTTLAPWTDSTLPLLARGYAWLPDRMRATHGGPVRTRLLGRPAIALRGPAAIGFFYDERHISRTAALPGPVLDTLFGQGAVHTLDGDAHRARKAMFLALLKDEAGAAALADHVVLQWSEALTGRDGGRRVVLFDETALILARSVCAWTGVPLSDEAARQMAGDCTAMVDGFATLGVRHWRARAARARQEDALAALVRLAREGEELAGDSGTAFEVVAWHRDADGRLLDPHTAAVELLNIIRPTVAIAWFAVFAAHALHRWPSHRDLLRKDADGHYARAFAHEVRRFYPFAPFVGGLAATDLTWQGETIAKDTLVLLDLYGHHHDPELWDAPYRFDPQRFVGREPGADELVPQGGGDPAHGHRCPGEDITVALLATLAAELAALDFDVPEQDLSIPLSRIPTRPRSGFVLTTARQDPRGTV</sequence>
<keyword evidence="9" id="KW-1185">Reference proteome</keyword>
<keyword evidence="6" id="KW-0408">Iron</keyword>
<dbReference type="InterPro" id="IPR036396">
    <property type="entry name" value="Cyt_P450_sf"/>
</dbReference>
<dbReference type="InterPro" id="IPR002401">
    <property type="entry name" value="Cyt_P450_E_grp-I"/>
</dbReference>
<accession>A0ABS4LGF9</accession>
<dbReference type="PANTHER" id="PTHR24286">
    <property type="entry name" value="CYTOCHROME P450 26"/>
    <property type="match status" value="1"/>
</dbReference>
<evidence type="ECO:0000256" key="7">
    <source>
        <dbReference type="ARBA" id="ARBA00023033"/>
    </source>
</evidence>
<dbReference type="PRINTS" id="PR00463">
    <property type="entry name" value="EP450I"/>
</dbReference>
<organism evidence="8 9">
    <name type="scientific">Streptomyces avidinii</name>
    <dbReference type="NCBI Taxonomy" id="1895"/>
    <lineage>
        <taxon>Bacteria</taxon>
        <taxon>Bacillati</taxon>
        <taxon>Actinomycetota</taxon>
        <taxon>Actinomycetes</taxon>
        <taxon>Kitasatosporales</taxon>
        <taxon>Streptomycetaceae</taxon>
        <taxon>Streptomyces</taxon>
    </lineage>
</organism>
<dbReference type="Proteomes" id="UP001519310">
    <property type="component" value="Unassembled WGS sequence"/>
</dbReference>
<dbReference type="CDD" id="cd11067">
    <property type="entry name" value="CYP152"/>
    <property type="match status" value="1"/>
</dbReference>
<evidence type="ECO:0000256" key="2">
    <source>
        <dbReference type="ARBA" id="ARBA00010617"/>
    </source>
</evidence>
<dbReference type="GO" id="GO:0004601">
    <property type="term" value="F:peroxidase activity"/>
    <property type="evidence" value="ECO:0007669"/>
    <property type="project" value="UniProtKB-KW"/>
</dbReference>
<dbReference type="InterPro" id="IPR001128">
    <property type="entry name" value="Cyt_P450"/>
</dbReference>
<protein>
    <submittedName>
        <fullName evidence="8">Fatty-acid peroxygenase</fullName>
        <ecNumber evidence="8">1.11.2.4</ecNumber>
    </submittedName>
</protein>
<evidence type="ECO:0000256" key="4">
    <source>
        <dbReference type="ARBA" id="ARBA00022723"/>
    </source>
</evidence>
<dbReference type="SUPFAM" id="SSF48264">
    <property type="entry name" value="Cytochrome P450"/>
    <property type="match status" value="1"/>
</dbReference>
<dbReference type="PANTHER" id="PTHR24286:SF24">
    <property type="entry name" value="LANOSTEROL 14-ALPHA DEMETHYLASE"/>
    <property type="match status" value="1"/>
</dbReference>
<keyword evidence="7" id="KW-0503">Monooxygenase</keyword>
<keyword evidence="3" id="KW-0349">Heme</keyword>
<comment type="caution">
    <text evidence="8">The sequence shown here is derived from an EMBL/GenBank/DDBJ whole genome shotgun (WGS) entry which is preliminary data.</text>
</comment>
<dbReference type="EC" id="1.11.2.4" evidence="8"/>
<dbReference type="Gene3D" id="1.10.630.10">
    <property type="entry name" value="Cytochrome P450"/>
    <property type="match status" value="1"/>
</dbReference>